<proteinExistence type="predicted"/>
<dbReference type="GeneID" id="64218945"/>
<dbReference type="Proteomes" id="UP000239833">
    <property type="component" value="Chromosome"/>
</dbReference>
<protein>
    <submittedName>
        <fullName evidence="1">Uncharacterized protein</fullName>
    </submittedName>
</protein>
<dbReference type="EMBL" id="CP019655">
    <property type="protein sequence ID" value="AVF26398.1"/>
    <property type="molecule type" value="Genomic_DNA"/>
</dbReference>
<organism evidence="1 2">
    <name type="scientific">Paenibacillus larvae subsp. larvae</name>
    <dbReference type="NCBI Taxonomy" id="147375"/>
    <lineage>
        <taxon>Bacteria</taxon>
        <taxon>Bacillati</taxon>
        <taxon>Bacillota</taxon>
        <taxon>Bacilli</taxon>
        <taxon>Bacillales</taxon>
        <taxon>Paenibacillaceae</taxon>
        <taxon>Paenibacillus</taxon>
    </lineage>
</organism>
<reference evidence="2" key="1">
    <citation type="submission" date="2017-02" db="EMBL/GenBank/DDBJ databases">
        <title>Delineation of Paenibacillus larvae strains originating from foulbrood outbreaks.</title>
        <authorList>
            <person name="Beims H."/>
            <person name="Bunk B."/>
            <person name="Sproeer C."/>
            <person name="Mohr K.I."/>
            <person name="Pradella S."/>
            <person name="Guenther G."/>
            <person name="Rohde M."/>
            <person name="von der Ohe W."/>
            <person name="Steinert M."/>
        </authorList>
    </citation>
    <scope>NUCLEOTIDE SEQUENCE [LARGE SCALE GENOMIC DNA]</scope>
    <source>
        <strain evidence="2">Eric_III</strain>
    </source>
</reference>
<name>A0A2L1U0K1_9BACL</name>
<dbReference type="STRING" id="147375.BXP28_07145"/>
<evidence type="ECO:0000313" key="2">
    <source>
        <dbReference type="Proteomes" id="UP000239833"/>
    </source>
</evidence>
<dbReference type="RefSeq" id="WP_040931863.1">
    <property type="nucleotide sequence ID" value="NZ_CP019655.1"/>
</dbReference>
<accession>A0A2L1U0K1</accession>
<gene>
    <name evidence="1" type="ORF">ERICIII_02237</name>
</gene>
<evidence type="ECO:0000313" key="1">
    <source>
        <dbReference type="EMBL" id="AVF26398.1"/>
    </source>
</evidence>
<sequence>MNIKEMYDLVKKIYAENVRTPDNWDNGFEFIGLRFEDKEREIGEICECSRHNSDREDEREFPEYGTEEYWEMEELNGTSAWDMAHKNTYEYSSWDAEQEDCRRCFLTEHCYVIAGNNVRNHSDADYGEIVIEDAVVIAKIF</sequence>
<dbReference type="AlphaFoldDB" id="A0A2L1U0K1"/>